<keyword evidence="3" id="KW-1185">Reference proteome</keyword>
<dbReference type="InterPro" id="IPR010093">
    <property type="entry name" value="SinI_DNA-bd"/>
</dbReference>
<dbReference type="InterPro" id="IPR009061">
    <property type="entry name" value="DNA-bd_dom_put_sf"/>
</dbReference>
<dbReference type="PaxDb" id="584708-Apau_1658"/>
<reference evidence="2 3" key="1">
    <citation type="journal article" date="2010" name="Stand. Genomic Sci.">
        <title>Non-contiguous finished genome sequence of Aminomonas paucivorans type strain (GLU-3).</title>
        <authorList>
            <person name="Pitluck S."/>
            <person name="Yasawong M."/>
            <person name="Held B."/>
            <person name="Lapidus A."/>
            <person name="Nolan M."/>
            <person name="Copeland A."/>
            <person name="Lucas S."/>
            <person name="Del Rio T.G."/>
            <person name="Tice H."/>
            <person name="Cheng J.F."/>
            <person name="Chertkov O."/>
            <person name="Goodwin L."/>
            <person name="Tapia R."/>
            <person name="Han C."/>
            <person name="Liolios K."/>
            <person name="Ivanova N."/>
            <person name="Mavromatis K."/>
            <person name="Ovchinnikova G."/>
            <person name="Pati A."/>
            <person name="Chen A."/>
            <person name="Palaniappan K."/>
            <person name="Land M."/>
            <person name="Hauser L."/>
            <person name="Chang Y.J."/>
            <person name="Jeffries C.D."/>
            <person name="Pukall R."/>
            <person name="Spring S."/>
            <person name="Rohde M."/>
            <person name="Sikorski J."/>
            <person name="Goker M."/>
            <person name="Woyke T."/>
            <person name="Bristow J."/>
            <person name="Eisen J.A."/>
            <person name="Markowitz V."/>
            <person name="Hugenholtz P."/>
            <person name="Kyrpides N.C."/>
            <person name="Klenk H.P."/>
        </authorList>
    </citation>
    <scope>NUCLEOTIDE SEQUENCE [LARGE SCALE GENOMIC DNA]</scope>
    <source>
        <strain evidence="2 3">DSM 12260</strain>
    </source>
</reference>
<feature type="domain" description="Helix-turn-helix" evidence="1">
    <location>
        <begin position="6"/>
        <end position="55"/>
    </location>
</feature>
<evidence type="ECO:0000313" key="2">
    <source>
        <dbReference type="EMBL" id="EFQ24077.1"/>
    </source>
</evidence>
<dbReference type="InterPro" id="IPR041657">
    <property type="entry name" value="HTH_17"/>
</dbReference>
<dbReference type="HOGENOM" id="CLU_140176_4_2_0"/>
<sequence length="61" mass="6726">MTAERLYTVEEAAEHLGVSMVTVGRWLRSGNLRGVKVGRAWRVPESALDEVAQRGTAKAEE</sequence>
<name>E3CUV1_9BACT</name>
<evidence type="ECO:0000259" key="1">
    <source>
        <dbReference type="Pfam" id="PF12728"/>
    </source>
</evidence>
<dbReference type="Pfam" id="PF12728">
    <property type="entry name" value="HTH_17"/>
    <property type="match status" value="1"/>
</dbReference>
<dbReference type="STRING" id="584708.Apau_1658"/>
<dbReference type="OrthoDB" id="33385at2"/>
<accession>E3CUV1</accession>
<dbReference type="GO" id="GO:0003677">
    <property type="term" value="F:DNA binding"/>
    <property type="evidence" value="ECO:0007669"/>
    <property type="project" value="InterPro"/>
</dbReference>
<proteinExistence type="predicted"/>
<dbReference type="NCBIfam" id="TIGR01764">
    <property type="entry name" value="excise"/>
    <property type="match status" value="1"/>
</dbReference>
<gene>
    <name evidence="2" type="ORF">Apau_1658</name>
</gene>
<dbReference type="AlphaFoldDB" id="E3CUV1"/>
<evidence type="ECO:0000313" key="3">
    <source>
        <dbReference type="Proteomes" id="UP000005096"/>
    </source>
</evidence>
<dbReference type="SUPFAM" id="SSF46955">
    <property type="entry name" value="Putative DNA-binding domain"/>
    <property type="match status" value="1"/>
</dbReference>
<dbReference type="RefSeq" id="WP_006301297.1">
    <property type="nucleotide sequence ID" value="NZ_CM001022.1"/>
</dbReference>
<dbReference type="EMBL" id="CM001022">
    <property type="protein sequence ID" value="EFQ24077.1"/>
    <property type="molecule type" value="Genomic_DNA"/>
</dbReference>
<organism evidence="2 3">
    <name type="scientific">Aminomonas paucivorans DSM 12260</name>
    <dbReference type="NCBI Taxonomy" id="584708"/>
    <lineage>
        <taxon>Bacteria</taxon>
        <taxon>Thermotogati</taxon>
        <taxon>Synergistota</taxon>
        <taxon>Synergistia</taxon>
        <taxon>Synergistales</taxon>
        <taxon>Synergistaceae</taxon>
        <taxon>Aminomonas</taxon>
    </lineage>
</organism>
<protein>
    <submittedName>
        <fullName evidence="2">DNA binding domain protein, excisionase family</fullName>
    </submittedName>
</protein>
<dbReference type="Proteomes" id="UP000005096">
    <property type="component" value="Chromosome"/>
</dbReference>